<feature type="compositionally biased region" description="Polar residues" evidence="1">
    <location>
        <begin position="1"/>
        <end position="13"/>
    </location>
</feature>
<organism evidence="2 3">
    <name type="scientific">Cymbomonas tetramitiformis</name>
    <dbReference type="NCBI Taxonomy" id="36881"/>
    <lineage>
        <taxon>Eukaryota</taxon>
        <taxon>Viridiplantae</taxon>
        <taxon>Chlorophyta</taxon>
        <taxon>Pyramimonadophyceae</taxon>
        <taxon>Pyramimonadales</taxon>
        <taxon>Pyramimonadaceae</taxon>
        <taxon>Cymbomonas</taxon>
    </lineage>
</organism>
<name>A0AAE0ESV1_9CHLO</name>
<reference evidence="2 3" key="1">
    <citation type="journal article" date="2015" name="Genome Biol. Evol.">
        <title>Comparative Genomics of a Bacterivorous Green Alga Reveals Evolutionary Causalities and Consequences of Phago-Mixotrophic Mode of Nutrition.</title>
        <authorList>
            <person name="Burns J.A."/>
            <person name="Paasch A."/>
            <person name="Narechania A."/>
            <person name="Kim E."/>
        </authorList>
    </citation>
    <scope>NUCLEOTIDE SEQUENCE [LARGE SCALE GENOMIC DNA]</scope>
    <source>
        <strain evidence="2 3">PLY_AMNH</strain>
    </source>
</reference>
<evidence type="ECO:0000313" key="2">
    <source>
        <dbReference type="EMBL" id="KAK3238777.1"/>
    </source>
</evidence>
<dbReference type="AlphaFoldDB" id="A0AAE0ESV1"/>
<proteinExistence type="predicted"/>
<feature type="compositionally biased region" description="Basic residues" evidence="1">
    <location>
        <begin position="64"/>
        <end position="73"/>
    </location>
</feature>
<dbReference type="EMBL" id="LGRX02034112">
    <property type="protein sequence ID" value="KAK3238777.1"/>
    <property type="molecule type" value="Genomic_DNA"/>
</dbReference>
<protein>
    <submittedName>
        <fullName evidence="2">Uncharacterized protein</fullName>
    </submittedName>
</protein>
<sequence length="270" mass="30483">MHSPQVENVTEGNTAPMEEPRRKRGRPPKAQPSADQAKPPRKMHSPQVESVSEGTTAPMEEPRRKRVKSRSKISKQGATVEDKAGGALRKRERSESEKDSEETIPTPEVSQTAPRKVKEVKNIVTSQVQSFVLSAGNRRSILDKLARKTVQAVKKTGHNRYKKPYTIVTEGCPSLAYAKALLGEQDSQQSSSSKTRLTKWFIGPQEIRTWLPSLPENIFPVPFDGKQWILPGQEYDKRFWQTTAEFESLQVTFVAADSLLTLKFRTYMEC</sequence>
<gene>
    <name evidence="2" type="ORF">CYMTET_51242</name>
</gene>
<comment type="caution">
    <text evidence="2">The sequence shown here is derived from an EMBL/GenBank/DDBJ whole genome shotgun (WGS) entry which is preliminary data.</text>
</comment>
<feature type="region of interest" description="Disordered" evidence="1">
    <location>
        <begin position="1"/>
        <end position="116"/>
    </location>
</feature>
<accession>A0AAE0ESV1</accession>
<keyword evidence="3" id="KW-1185">Reference proteome</keyword>
<evidence type="ECO:0000256" key="1">
    <source>
        <dbReference type="SAM" id="MobiDB-lite"/>
    </source>
</evidence>
<evidence type="ECO:0000313" key="3">
    <source>
        <dbReference type="Proteomes" id="UP001190700"/>
    </source>
</evidence>
<dbReference type="Proteomes" id="UP001190700">
    <property type="component" value="Unassembled WGS sequence"/>
</dbReference>